<sequence length="366" mass="41135">MKIRKLSSHRNNCEIVRNKLINRIKKRQKSALTTTENCVWNCFEIQERIMLTNWKITWLILILVFINIMVVLSTNAPLPVRKARLAGMSPRAAIGFLENHRFKMDKTNAWSPKLLAKHEAPPHSAPYIVSIQHMTPDNGLVHYCAGTIINEHWILTAAHCLTSDETVENSLIVAGCHDLRASDEGDCVQVRPIDHYVRHELYLGGINPYDIALIYTKRPLHFTEHVQPAHLPEQDTLPEGSGTLYGWGNISMTLEPNYPHRLQEAEMPILDMELCERILAESGLQLHETNLCTGPLNGGVSICTADSGGPLVQSCCDGYDEEYIVIGIVSWGRMPCGQKNSPSVFVRVSAFTNWISEIISTATNFE</sequence>
<evidence type="ECO:0000256" key="2">
    <source>
        <dbReference type="SAM" id="Phobius"/>
    </source>
</evidence>
<evidence type="ECO:0000259" key="3">
    <source>
        <dbReference type="PROSITE" id="PS50240"/>
    </source>
</evidence>
<dbReference type="FunFam" id="2.40.10.10:FF:000068">
    <property type="entry name" value="transmembrane protease serine 2"/>
    <property type="match status" value="1"/>
</dbReference>
<evidence type="ECO:0000313" key="6">
    <source>
        <dbReference type="Proteomes" id="UP000606786"/>
    </source>
</evidence>
<dbReference type="InterPro" id="IPR009003">
    <property type="entry name" value="Peptidase_S1_PA"/>
</dbReference>
<proteinExistence type="evidence at transcript level"/>
<feature type="transmembrane region" description="Helical" evidence="2">
    <location>
        <begin position="56"/>
        <end position="74"/>
    </location>
</feature>
<keyword evidence="2" id="KW-0812">Transmembrane</keyword>
<reference evidence="5" key="2">
    <citation type="journal article" date="2014" name="BMC Genomics">
        <title>A genomic perspective to assessing quality of mass-reared SIT flies used in Mediterranean fruit fly (Ceratitis capitata) eradication in California.</title>
        <authorList>
            <person name="Calla B."/>
            <person name="Hall B."/>
            <person name="Hou S."/>
            <person name="Geib S.M."/>
        </authorList>
    </citation>
    <scope>NUCLEOTIDE SEQUENCE</scope>
</reference>
<evidence type="ECO:0000313" key="4">
    <source>
        <dbReference type="EMBL" id="CAD6991839.1"/>
    </source>
</evidence>
<dbReference type="PROSITE" id="PS00134">
    <property type="entry name" value="TRYPSIN_HIS"/>
    <property type="match status" value="1"/>
</dbReference>
<dbReference type="KEGG" id="ccat:101458896"/>
<keyword evidence="2" id="KW-0472">Membrane</keyword>
<protein>
    <submittedName>
        <fullName evidence="4">(Mediterranean fruit fly) hypothetical protein</fullName>
    </submittedName>
    <submittedName>
        <fullName evidence="5">Lectizyme</fullName>
    </submittedName>
</protein>
<dbReference type="EMBL" id="CAJHJT010000001">
    <property type="protein sequence ID" value="CAD6991839.1"/>
    <property type="molecule type" value="Genomic_DNA"/>
</dbReference>
<feature type="domain" description="Peptidase S1" evidence="3">
    <location>
        <begin position="114"/>
        <end position="360"/>
    </location>
</feature>
<dbReference type="Gene3D" id="2.40.10.10">
    <property type="entry name" value="Trypsin-like serine proteases"/>
    <property type="match status" value="1"/>
</dbReference>
<dbReference type="OrthoDB" id="10061449at2759"/>
<dbReference type="EMBL" id="GAMC01007883">
    <property type="protein sequence ID" value="JAB98672.1"/>
    <property type="molecule type" value="mRNA"/>
</dbReference>
<dbReference type="PROSITE" id="PS50240">
    <property type="entry name" value="TRYPSIN_DOM"/>
    <property type="match status" value="1"/>
</dbReference>
<dbReference type="InterPro" id="IPR001254">
    <property type="entry name" value="Trypsin_dom"/>
</dbReference>
<dbReference type="InterPro" id="IPR018114">
    <property type="entry name" value="TRYPSIN_HIS"/>
</dbReference>
<evidence type="ECO:0000313" key="5">
    <source>
        <dbReference type="EMBL" id="JAB98672.1"/>
    </source>
</evidence>
<dbReference type="MEROPS" id="A08.001"/>
<evidence type="ECO:0000256" key="1">
    <source>
        <dbReference type="ARBA" id="ARBA00023157"/>
    </source>
</evidence>
<dbReference type="InterPro" id="IPR043504">
    <property type="entry name" value="Peptidase_S1_PA_chymotrypsin"/>
</dbReference>
<dbReference type="GO" id="GO:0004252">
    <property type="term" value="F:serine-type endopeptidase activity"/>
    <property type="evidence" value="ECO:0007669"/>
    <property type="project" value="InterPro"/>
</dbReference>
<dbReference type="SMART" id="SM00020">
    <property type="entry name" value="Tryp_SPc"/>
    <property type="match status" value="1"/>
</dbReference>
<dbReference type="PRINTS" id="PR00722">
    <property type="entry name" value="CHYMOTRYPSIN"/>
</dbReference>
<keyword evidence="2" id="KW-1133">Transmembrane helix</keyword>
<dbReference type="AlphaFoldDB" id="W8BIV3"/>
<reference evidence="5" key="1">
    <citation type="submission" date="2013-07" db="EMBL/GenBank/DDBJ databases">
        <authorList>
            <person name="Geib S."/>
        </authorList>
    </citation>
    <scope>NUCLEOTIDE SEQUENCE</scope>
</reference>
<keyword evidence="6" id="KW-1185">Reference proteome</keyword>
<dbReference type="InterPro" id="IPR001314">
    <property type="entry name" value="Peptidase_S1A"/>
</dbReference>
<organism evidence="5">
    <name type="scientific">Ceratitis capitata</name>
    <name type="common">Mediterranean fruit fly</name>
    <name type="synonym">Tephritis capitata</name>
    <dbReference type="NCBI Taxonomy" id="7213"/>
    <lineage>
        <taxon>Eukaryota</taxon>
        <taxon>Metazoa</taxon>
        <taxon>Ecdysozoa</taxon>
        <taxon>Arthropoda</taxon>
        <taxon>Hexapoda</taxon>
        <taxon>Insecta</taxon>
        <taxon>Pterygota</taxon>
        <taxon>Neoptera</taxon>
        <taxon>Endopterygota</taxon>
        <taxon>Diptera</taxon>
        <taxon>Brachycera</taxon>
        <taxon>Muscomorpha</taxon>
        <taxon>Tephritoidea</taxon>
        <taxon>Tephritidae</taxon>
        <taxon>Ceratitis</taxon>
        <taxon>Ceratitis</taxon>
    </lineage>
</organism>
<dbReference type="PANTHER" id="PTHR24250:SF50">
    <property type="entry name" value="PEPTIDASE S1 DOMAIN-CONTAINING PROTEIN"/>
    <property type="match status" value="1"/>
</dbReference>
<dbReference type="GeneID" id="101458896"/>
<dbReference type="GO" id="GO:0006508">
    <property type="term" value="P:proteolysis"/>
    <property type="evidence" value="ECO:0007669"/>
    <property type="project" value="InterPro"/>
</dbReference>
<dbReference type="Proteomes" id="UP000606786">
    <property type="component" value="Unassembled WGS sequence"/>
</dbReference>
<dbReference type="PANTHER" id="PTHR24250">
    <property type="entry name" value="CHYMOTRYPSIN-RELATED"/>
    <property type="match status" value="1"/>
</dbReference>
<accession>W8BIV3</accession>
<keyword evidence="1" id="KW-1015">Disulfide bond</keyword>
<gene>
    <name evidence="5" type="primary">GPL</name>
    <name evidence="4" type="ORF">CCAP1982_LOCUS738</name>
</gene>
<reference evidence="4" key="3">
    <citation type="submission" date="2020-11" db="EMBL/GenBank/DDBJ databases">
        <authorList>
            <person name="Whitehead M."/>
        </authorList>
    </citation>
    <scope>NUCLEOTIDE SEQUENCE</scope>
    <source>
        <strain evidence="4">EGII</strain>
    </source>
</reference>
<dbReference type="CDD" id="cd00190">
    <property type="entry name" value="Tryp_SPc"/>
    <property type="match status" value="1"/>
</dbReference>
<dbReference type="Pfam" id="PF00089">
    <property type="entry name" value="Trypsin"/>
    <property type="match status" value="1"/>
</dbReference>
<dbReference type="SUPFAM" id="SSF50494">
    <property type="entry name" value="Trypsin-like serine proteases"/>
    <property type="match status" value="1"/>
</dbReference>
<name>W8BIV3_CERCA</name>